<proteinExistence type="predicted"/>
<dbReference type="AlphaFoldDB" id="A0A6F8SID3"/>
<evidence type="ECO:0000313" key="2">
    <source>
        <dbReference type="Proteomes" id="UP000501727"/>
    </source>
</evidence>
<dbReference type="Proteomes" id="UP000501727">
    <property type="component" value="Chromosome"/>
</dbReference>
<organism evidence="1 2">
    <name type="scientific">Adlercreutzia hattorii</name>
    <dbReference type="NCBI Taxonomy" id="2707299"/>
    <lineage>
        <taxon>Bacteria</taxon>
        <taxon>Bacillati</taxon>
        <taxon>Actinomycetota</taxon>
        <taxon>Coriobacteriia</taxon>
        <taxon>Eggerthellales</taxon>
        <taxon>Eggerthellaceae</taxon>
        <taxon>Adlercreutzia</taxon>
    </lineage>
</organism>
<reference evidence="2" key="2">
    <citation type="submission" date="2020-03" db="EMBL/GenBank/DDBJ databases">
        <title>Complete Genome Sequence of Adlercreutzia sp. strain 8CFCBH1 Producing Equol, Isolated from Healthy Japanese Feces.</title>
        <authorList>
            <person name="Ogata Y."/>
            <person name="Sakamoto M."/>
            <person name="Ohkuma M."/>
            <person name="Hattori M."/>
            <person name="Suda W."/>
        </authorList>
    </citation>
    <scope>NUCLEOTIDE SEQUENCE [LARGE SCALE GENOMIC DNA]</scope>
    <source>
        <strain evidence="2">8CFCBH1</strain>
    </source>
</reference>
<accession>A0A6F8SID3</accession>
<protein>
    <recommendedName>
        <fullName evidence="3">DUF4238 domain-containing protein</fullName>
    </recommendedName>
</protein>
<gene>
    <name evidence="1" type="ORF">ADCFC_04410</name>
</gene>
<dbReference type="InterPro" id="IPR025332">
    <property type="entry name" value="DUF4238"/>
</dbReference>
<dbReference type="EMBL" id="AP022829">
    <property type="protein sequence ID" value="BCA87942.1"/>
    <property type="molecule type" value="Genomic_DNA"/>
</dbReference>
<evidence type="ECO:0000313" key="1">
    <source>
        <dbReference type="EMBL" id="BCA87942.1"/>
    </source>
</evidence>
<keyword evidence="2" id="KW-1185">Reference proteome</keyword>
<sequence length="301" mass="34697">MAEENTPKKQHYVPQYYLRRFSDDCDSLWVYNRKTGKTYKSRSEDVCERNYHYEMEARCQRSWHGRHLLPGKIEKKLSQIEGEQSALLRKIDIQIDAGRVHEKERRALSWLVGHLIARHPAMLANYEPDYDAMYSDPEVRWGCEVLAQAGMADEIEVLAHGANQMVLALWRCKGSPTYFAKSDLERLRCHFIRPQGEARFITSSLPPHFNTTLWKDGKYHIDDLTLPLSSTLAVVYSGAGPTKCDVLEVPDSTVVRLNSGYFVSEPACEQVVSGRREDLDQARIFAQRFRISAASTRRENR</sequence>
<name>A0A6F8SID3_9ACTN</name>
<evidence type="ECO:0008006" key="3">
    <source>
        <dbReference type="Google" id="ProtNLM"/>
    </source>
</evidence>
<dbReference type="KEGG" id="ahat:ADCFC_05610"/>
<dbReference type="Pfam" id="PF14022">
    <property type="entry name" value="DUF4238"/>
    <property type="match status" value="1"/>
</dbReference>
<reference evidence="2" key="1">
    <citation type="journal article" date="2020" name="Microbiol. Resour. Announc.">
        <title>Complete Genome Sequence of Adlercreutzia sp. Strain 8CFCBH1, a Potent Producer of Equol, Isolated from Healthy Japanese Feces.</title>
        <authorList>
            <person name="Ogata Y."/>
            <person name="Sakamoto M."/>
            <person name="Ohkuma M."/>
            <person name="Hattori M."/>
            <person name="Suda W."/>
        </authorList>
    </citation>
    <scope>NUCLEOTIDE SEQUENCE [LARGE SCALE GENOMIC DNA]</scope>
    <source>
        <strain evidence="2">8CFCBH1</strain>
    </source>
</reference>